<organism evidence="1 2">
    <name type="scientific">Xylanibacter caecicola</name>
    <dbReference type="NCBI Taxonomy" id="2736294"/>
    <lineage>
        <taxon>Bacteria</taxon>
        <taxon>Pseudomonadati</taxon>
        <taxon>Bacteroidota</taxon>
        <taxon>Bacteroidia</taxon>
        <taxon>Bacteroidales</taxon>
        <taxon>Prevotellaceae</taxon>
        <taxon>Xylanibacter</taxon>
    </lineage>
</organism>
<protein>
    <submittedName>
        <fullName evidence="1">Uncharacterized protein</fullName>
    </submittedName>
</protein>
<name>A0ABX2B361_9BACT</name>
<dbReference type="Proteomes" id="UP000820977">
    <property type="component" value="Unassembled WGS sequence"/>
</dbReference>
<dbReference type="EMBL" id="JABKKJ010000009">
    <property type="protein sequence ID" value="NPE25253.1"/>
    <property type="molecule type" value="Genomic_DNA"/>
</dbReference>
<comment type="caution">
    <text evidence="1">The sequence shown here is derived from an EMBL/GenBank/DDBJ whole genome shotgun (WGS) entry which is preliminary data.</text>
</comment>
<evidence type="ECO:0000313" key="2">
    <source>
        <dbReference type="Proteomes" id="UP000820977"/>
    </source>
</evidence>
<accession>A0ABX2B361</accession>
<evidence type="ECO:0000313" key="1">
    <source>
        <dbReference type="EMBL" id="NPE25253.1"/>
    </source>
</evidence>
<sequence>MSRLSKLYEAMETLRKEGLPVDEDLEKKANELEEDIIKKEILPVLSKTIEPALQPVKRELVLVVDYVPGQPLSVHLSRKRNFAVELTDAKEMILAPEVTHRKQTSRSNENIERGPIKALSVTFPDGTIIAEKNAVDTFVKVVKRIGVAEVRRVVELHNLKFCKVPVLSNRKDAKYGKSQKDLGNGWFLITHSNNQMKGKFINRISKELDLNLIVNLDE</sequence>
<keyword evidence="2" id="KW-1185">Reference proteome</keyword>
<dbReference type="RefSeq" id="WP_172344742.1">
    <property type="nucleotide sequence ID" value="NZ_CATJFF010000021.1"/>
</dbReference>
<reference evidence="1 2" key="1">
    <citation type="submission" date="2020-05" db="EMBL/GenBank/DDBJ databases">
        <title>Distinct polysaccharide utilization as determinants for interspecies competition between intestinal Prevotella spp.</title>
        <authorList>
            <person name="Galvez E.J.C."/>
            <person name="Iljazovic A."/>
            <person name="Strowig T."/>
        </authorList>
    </citation>
    <scope>NUCLEOTIDE SEQUENCE [LARGE SCALE GENOMIC DNA]</scope>
    <source>
        <strain evidence="1 2">PCHR</strain>
    </source>
</reference>
<gene>
    <name evidence="1" type="ORF">HPS54_06960</name>
</gene>
<proteinExistence type="predicted"/>